<dbReference type="PANTHER" id="PTHR43441:SF11">
    <property type="entry name" value="RIBOSOMAL-PROTEIN-SERINE ACETYLTRANSFERASE"/>
    <property type="match status" value="1"/>
</dbReference>
<dbReference type="OrthoDB" id="9814648at2"/>
<dbReference type="PANTHER" id="PTHR43441">
    <property type="entry name" value="RIBOSOMAL-PROTEIN-SERINE ACETYLTRANSFERASE"/>
    <property type="match status" value="1"/>
</dbReference>
<organism evidence="2 3">
    <name type="scientific">Nonomuraea polychroma</name>
    <dbReference type="NCBI Taxonomy" id="46176"/>
    <lineage>
        <taxon>Bacteria</taxon>
        <taxon>Bacillati</taxon>
        <taxon>Actinomycetota</taxon>
        <taxon>Actinomycetes</taxon>
        <taxon>Streptosporangiales</taxon>
        <taxon>Streptosporangiaceae</taxon>
        <taxon>Nonomuraea</taxon>
    </lineage>
</organism>
<feature type="domain" description="N-acetyltransferase" evidence="1">
    <location>
        <begin position="2"/>
        <end position="164"/>
    </location>
</feature>
<gene>
    <name evidence="2" type="ORF">EDD27_4922</name>
</gene>
<sequence>MIELRAFEPADAPEVASWIDSLEALITWSGNTGFTWPFDAGQLSGFHASDPTRRVHMAVGPDGTPVGHFLLRTEPSGRSVRLGMVLVSPTVRGRGYGEAMLEAALGNAFADPAIEQVNLGVYSHNAGAIRLYERLGFRRESLDPKATYVAGEWWAAVTMNLLRDAWRPHTRTTTH</sequence>
<dbReference type="RefSeq" id="WP_127934403.1">
    <property type="nucleotide sequence ID" value="NZ_SAUN01000001.1"/>
</dbReference>
<dbReference type="CDD" id="cd04301">
    <property type="entry name" value="NAT_SF"/>
    <property type="match status" value="1"/>
</dbReference>
<dbReference type="InterPro" id="IPR000182">
    <property type="entry name" value="GNAT_dom"/>
</dbReference>
<protein>
    <submittedName>
        <fullName evidence="2">RimJ/RimL family protein N-acetyltransferase</fullName>
    </submittedName>
</protein>
<dbReference type="SUPFAM" id="SSF55729">
    <property type="entry name" value="Acyl-CoA N-acyltransferases (Nat)"/>
    <property type="match status" value="1"/>
</dbReference>
<proteinExistence type="predicted"/>
<dbReference type="InterPro" id="IPR051908">
    <property type="entry name" value="Ribosomal_N-acetyltransferase"/>
</dbReference>
<keyword evidence="2" id="KW-0808">Transferase</keyword>
<evidence type="ECO:0000313" key="2">
    <source>
        <dbReference type="EMBL" id="RVX42301.1"/>
    </source>
</evidence>
<dbReference type="GO" id="GO:0008999">
    <property type="term" value="F:protein-N-terminal-alanine acetyltransferase activity"/>
    <property type="evidence" value="ECO:0007669"/>
    <property type="project" value="TreeGrafter"/>
</dbReference>
<dbReference type="GO" id="GO:1990189">
    <property type="term" value="F:protein N-terminal-serine acetyltransferase activity"/>
    <property type="evidence" value="ECO:0007669"/>
    <property type="project" value="TreeGrafter"/>
</dbReference>
<dbReference type="Gene3D" id="3.40.630.30">
    <property type="match status" value="1"/>
</dbReference>
<dbReference type="GO" id="GO:0005737">
    <property type="term" value="C:cytoplasm"/>
    <property type="evidence" value="ECO:0007669"/>
    <property type="project" value="TreeGrafter"/>
</dbReference>
<dbReference type="EMBL" id="SAUN01000001">
    <property type="protein sequence ID" value="RVX42301.1"/>
    <property type="molecule type" value="Genomic_DNA"/>
</dbReference>
<accession>A0A438M999</accession>
<reference evidence="2 3" key="1">
    <citation type="submission" date="2019-01" db="EMBL/GenBank/DDBJ databases">
        <title>Sequencing the genomes of 1000 actinobacteria strains.</title>
        <authorList>
            <person name="Klenk H.-P."/>
        </authorList>
    </citation>
    <scope>NUCLEOTIDE SEQUENCE [LARGE SCALE GENOMIC DNA]</scope>
    <source>
        <strain evidence="2 3">DSM 43925</strain>
    </source>
</reference>
<dbReference type="Pfam" id="PF00583">
    <property type="entry name" value="Acetyltransf_1"/>
    <property type="match status" value="1"/>
</dbReference>
<evidence type="ECO:0000259" key="1">
    <source>
        <dbReference type="PROSITE" id="PS51186"/>
    </source>
</evidence>
<dbReference type="PROSITE" id="PS51186">
    <property type="entry name" value="GNAT"/>
    <property type="match status" value="1"/>
</dbReference>
<dbReference type="Proteomes" id="UP000284824">
    <property type="component" value="Unassembled WGS sequence"/>
</dbReference>
<name>A0A438M999_9ACTN</name>
<evidence type="ECO:0000313" key="3">
    <source>
        <dbReference type="Proteomes" id="UP000284824"/>
    </source>
</evidence>
<dbReference type="AlphaFoldDB" id="A0A438M999"/>
<keyword evidence="3" id="KW-1185">Reference proteome</keyword>
<dbReference type="InterPro" id="IPR016181">
    <property type="entry name" value="Acyl_CoA_acyltransferase"/>
</dbReference>
<comment type="caution">
    <text evidence="2">The sequence shown here is derived from an EMBL/GenBank/DDBJ whole genome shotgun (WGS) entry which is preliminary data.</text>
</comment>